<feature type="compositionally biased region" description="Basic residues" evidence="7">
    <location>
        <begin position="1"/>
        <end position="10"/>
    </location>
</feature>
<gene>
    <name evidence="9" type="ORF">FA14DRAFT_132099</name>
</gene>
<dbReference type="GO" id="GO:0005886">
    <property type="term" value="C:plasma membrane"/>
    <property type="evidence" value="ECO:0007669"/>
    <property type="project" value="TreeGrafter"/>
</dbReference>
<evidence type="ECO:0000313" key="9">
    <source>
        <dbReference type="EMBL" id="PWN34485.1"/>
    </source>
</evidence>
<evidence type="ECO:0000256" key="7">
    <source>
        <dbReference type="SAM" id="MobiDB-lite"/>
    </source>
</evidence>
<comment type="subcellular location">
    <subcellularLocation>
        <location evidence="1">Membrane</location>
        <topology evidence="1">Multi-pass membrane protein</topology>
    </subcellularLocation>
</comment>
<evidence type="ECO:0000256" key="8">
    <source>
        <dbReference type="SAM" id="Phobius"/>
    </source>
</evidence>
<dbReference type="PIRSF" id="PIRSF015840">
    <property type="entry name" value="DUF284_TM_euk"/>
    <property type="match status" value="1"/>
</dbReference>
<dbReference type="RefSeq" id="XP_025354787.1">
    <property type="nucleotide sequence ID" value="XM_025496942.1"/>
</dbReference>
<evidence type="ECO:0000256" key="4">
    <source>
        <dbReference type="ARBA" id="ARBA00022989"/>
    </source>
</evidence>
<organism evidence="9 10">
    <name type="scientific">Meira miltonrushii</name>
    <dbReference type="NCBI Taxonomy" id="1280837"/>
    <lineage>
        <taxon>Eukaryota</taxon>
        <taxon>Fungi</taxon>
        <taxon>Dikarya</taxon>
        <taxon>Basidiomycota</taxon>
        <taxon>Ustilaginomycotina</taxon>
        <taxon>Exobasidiomycetes</taxon>
        <taxon>Exobasidiales</taxon>
        <taxon>Brachybasidiaceae</taxon>
        <taxon>Meira</taxon>
    </lineage>
</organism>
<comment type="similarity">
    <text evidence="2 6">Belongs to the CDC50/LEM3 family.</text>
</comment>
<accession>A0A316VG73</accession>
<dbReference type="InterPro" id="IPR005045">
    <property type="entry name" value="CDC50/LEM3_fam"/>
</dbReference>
<dbReference type="InParanoid" id="A0A316VG73"/>
<keyword evidence="3 8" id="KW-0812">Transmembrane</keyword>
<dbReference type="GO" id="GO:0045332">
    <property type="term" value="P:phospholipid translocation"/>
    <property type="evidence" value="ECO:0007669"/>
    <property type="project" value="UniProtKB-UniRule"/>
</dbReference>
<name>A0A316VG73_9BASI</name>
<keyword evidence="5 6" id="KW-0472">Membrane</keyword>
<dbReference type="GO" id="GO:0005783">
    <property type="term" value="C:endoplasmic reticulum"/>
    <property type="evidence" value="ECO:0007669"/>
    <property type="project" value="TreeGrafter"/>
</dbReference>
<evidence type="ECO:0000256" key="2">
    <source>
        <dbReference type="ARBA" id="ARBA00009457"/>
    </source>
</evidence>
<sequence>MAIFNRKGKNANRSDDGGSSGGAEKKAFTQRKPANTAFKQQRLKAWQPILTPKTVLPTFFLIGLIFAPIGAVLYYYASQVSEFTLDYTDCYKQSDSITEMPSDKYNFNIVGNADPFPFSAPAWHTVANTSAPTGKACEIFFTLTNTLQPTVLLYYKLTNYYQNHRRYVKSIDMNQLIGKNVSASSLQGGNCKPLGEIDGKGIYPCGLIANSMFNDTIFDPVLLNAPTTTKRQESGATKQYVMSEKNIIWPGEKKKYLKTSQDPNELAPPPYWRGSFPTGVIAPYSYPNGYSTNQIYDPSDDEHFMVWMSVAGLPTFRKLYKRNDNDALQSGRYSIMIFDNYPVDMFHGTKSIVISTVTWVGGRSVFLGAAFIATAALCVLLGLIFTARHLIRPRKLGDLSMLSWNE</sequence>
<feature type="transmembrane region" description="Helical" evidence="8">
    <location>
        <begin position="54"/>
        <end position="77"/>
    </location>
</feature>
<feature type="transmembrane region" description="Helical" evidence="8">
    <location>
        <begin position="365"/>
        <end position="385"/>
    </location>
</feature>
<feature type="region of interest" description="Disordered" evidence="7">
    <location>
        <begin position="1"/>
        <end position="31"/>
    </location>
</feature>
<dbReference type="PANTHER" id="PTHR10926">
    <property type="entry name" value="CELL CYCLE CONTROL PROTEIN 50"/>
    <property type="match status" value="1"/>
</dbReference>
<dbReference type="Pfam" id="PF03381">
    <property type="entry name" value="CDC50"/>
    <property type="match status" value="1"/>
</dbReference>
<evidence type="ECO:0000313" key="10">
    <source>
        <dbReference type="Proteomes" id="UP000245771"/>
    </source>
</evidence>
<reference evidence="9 10" key="1">
    <citation type="journal article" date="2018" name="Mol. Biol. Evol.">
        <title>Broad Genomic Sampling Reveals a Smut Pathogenic Ancestry of the Fungal Clade Ustilaginomycotina.</title>
        <authorList>
            <person name="Kijpornyongpan T."/>
            <person name="Mondo S.J."/>
            <person name="Barry K."/>
            <person name="Sandor L."/>
            <person name="Lee J."/>
            <person name="Lipzen A."/>
            <person name="Pangilinan J."/>
            <person name="LaButti K."/>
            <person name="Hainaut M."/>
            <person name="Henrissat B."/>
            <person name="Grigoriev I.V."/>
            <person name="Spatafora J.W."/>
            <person name="Aime M.C."/>
        </authorList>
    </citation>
    <scope>NUCLEOTIDE SEQUENCE [LARGE SCALE GENOMIC DNA]</scope>
    <source>
        <strain evidence="9 10">MCA 3882</strain>
    </source>
</reference>
<dbReference type="FunCoup" id="A0A316VG73">
    <property type="interactions" value="213"/>
</dbReference>
<dbReference type="Proteomes" id="UP000245771">
    <property type="component" value="Unassembled WGS sequence"/>
</dbReference>
<protein>
    <submittedName>
        <fullName evidence="9">Lem3/Cdc50</fullName>
    </submittedName>
</protein>
<dbReference type="GO" id="GO:0005794">
    <property type="term" value="C:Golgi apparatus"/>
    <property type="evidence" value="ECO:0007669"/>
    <property type="project" value="TreeGrafter"/>
</dbReference>
<keyword evidence="10" id="KW-1185">Reference proteome</keyword>
<evidence type="ECO:0000256" key="3">
    <source>
        <dbReference type="ARBA" id="ARBA00022692"/>
    </source>
</evidence>
<dbReference type="EMBL" id="KZ819603">
    <property type="protein sequence ID" value="PWN34485.1"/>
    <property type="molecule type" value="Genomic_DNA"/>
</dbReference>
<evidence type="ECO:0000256" key="1">
    <source>
        <dbReference type="ARBA" id="ARBA00004141"/>
    </source>
</evidence>
<dbReference type="AlphaFoldDB" id="A0A316VG73"/>
<evidence type="ECO:0000256" key="5">
    <source>
        <dbReference type="ARBA" id="ARBA00023136"/>
    </source>
</evidence>
<keyword evidence="4 8" id="KW-1133">Transmembrane helix</keyword>
<dbReference type="STRING" id="1280837.A0A316VG73"/>
<dbReference type="PANTHER" id="PTHR10926:SF0">
    <property type="entry name" value="CDC50, ISOFORM A"/>
    <property type="match status" value="1"/>
</dbReference>
<evidence type="ECO:0000256" key="6">
    <source>
        <dbReference type="PIRNR" id="PIRNR015840"/>
    </source>
</evidence>
<proteinExistence type="inferred from homology"/>
<dbReference type="GeneID" id="37018723"/>
<dbReference type="OrthoDB" id="340608at2759"/>